<sequence length="83" mass="8838">MDELPSWRAGPPLRRARAGLGLAELEGALYAAGGFSGREFLACVEWLPSPEAEWTALQDPPTVPPPLPSPKDKEGALNGQAEE</sequence>
<evidence type="ECO:0000313" key="1">
    <source>
        <dbReference type="EMBL" id="KAI8433013.1"/>
    </source>
</evidence>
<accession>A0ACC0K9U8</accession>
<keyword evidence="2" id="KW-1185">Reference proteome</keyword>
<name>A0ACC0K9U8_CHOFU</name>
<evidence type="ECO:0000313" key="2">
    <source>
        <dbReference type="Proteomes" id="UP001064048"/>
    </source>
</evidence>
<gene>
    <name evidence="1" type="ORF">MSG28_013883</name>
</gene>
<organism evidence="1 2">
    <name type="scientific">Choristoneura fumiferana</name>
    <name type="common">Spruce budworm moth</name>
    <name type="synonym">Archips fumiferana</name>
    <dbReference type="NCBI Taxonomy" id="7141"/>
    <lineage>
        <taxon>Eukaryota</taxon>
        <taxon>Metazoa</taxon>
        <taxon>Ecdysozoa</taxon>
        <taxon>Arthropoda</taxon>
        <taxon>Hexapoda</taxon>
        <taxon>Insecta</taxon>
        <taxon>Pterygota</taxon>
        <taxon>Neoptera</taxon>
        <taxon>Endopterygota</taxon>
        <taxon>Lepidoptera</taxon>
        <taxon>Glossata</taxon>
        <taxon>Ditrysia</taxon>
        <taxon>Tortricoidea</taxon>
        <taxon>Tortricidae</taxon>
        <taxon>Tortricinae</taxon>
        <taxon>Choristoneura</taxon>
    </lineage>
</organism>
<protein>
    <submittedName>
        <fullName evidence="1">Uncharacterized protein</fullName>
    </submittedName>
</protein>
<dbReference type="Proteomes" id="UP001064048">
    <property type="component" value="Chromosome 24"/>
</dbReference>
<proteinExistence type="predicted"/>
<comment type="caution">
    <text evidence="1">The sequence shown here is derived from an EMBL/GenBank/DDBJ whole genome shotgun (WGS) entry which is preliminary data.</text>
</comment>
<dbReference type="EMBL" id="CM046124">
    <property type="protein sequence ID" value="KAI8433013.1"/>
    <property type="molecule type" value="Genomic_DNA"/>
</dbReference>
<reference evidence="1 2" key="1">
    <citation type="journal article" date="2022" name="Genome Biol. Evol.">
        <title>The Spruce Budworm Genome: Reconstructing the Evolutionary History of Antifreeze Proteins.</title>
        <authorList>
            <person name="Beliveau C."/>
            <person name="Gagne P."/>
            <person name="Picq S."/>
            <person name="Vernygora O."/>
            <person name="Keeling C.I."/>
            <person name="Pinkney K."/>
            <person name="Doucet D."/>
            <person name="Wen F."/>
            <person name="Johnston J.S."/>
            <person name="Maaroufi H."/>
            <person name="Boyle B."/>
            <person name="Laroche J."/>
            <person name="Dewar K."/>
            <person name="Juretic N."/>
            <person name="Blackburn G."/>
            <person name="Nisole A."/>
            <person name="Brunet B."/>
            <person name="Brandao M."/>
            <person name="Lumley L."/>
            <person name="Duan J."/>
            <person name="Quan G."/>
            <person name="Lucarotti C.J."/>
            <person name="Roe A.D."/>
            <person name="Sperling F.A.H."/>
            <person name="Levesque R.C."/>
            <person name="Cusson M."/>
        </authorList>
    </citation>
    <scope>NUCLEOTIDE SEQUENCE [LARGE SCALE GENOMIC DNA]</scope>
    <source>
        <strain evidence="1">Glfc:IPQL:Cfum</strain>
    </source>
</reference>